<evidence type="ECO:0000256" key="5">
    <source>
        <dbReference type="ARBA" id="ARBA00082568"/>
    </source>
</evidence>
<comment type="caution">
    <text evidence="6">The sequence shown here is derived from an EMBL/GenBank/DDBJ whole genome shotgun (WGS) entry which is preliminary data.</text>
</comment>
<keyword evidence="2" id="KW-0808">Transferase</keyword>
<dbReference type="Proteomes" id="UP001443914">
    <property type="component" value="Unassembled WGS sequence"/>
</dbReference>
<organism evidence="6 7">
    <name type="scientific">Saponaria officinalis</name>
    <name type="common">Common soapwort</name>
    <name type="synonym">Lychnis saponaria</name>
    <dbReference type="NCBI Taxonomy" id="3572"/>
    <lineage>
        <taxon>Eukaryota</taxon>
        <taxon>Viridiplantae</taxon>
        <taxon>Streptophyta</taxon>
        <taxon>Embryophyta</taxon>
        <taxon>Tracheophyta</taxon>
        <taxon>Spermatophyta</taxon>
        <taxon>Magnoliopsida</taxon>
        <taxon>eudicotyledons</taxon>
        <taxon>Gunneridae</taxon>
        <taxon>Pentapetalae</taxon>
        <taxon>Caryophyllales</taxon>
        <taxon>Caryophyllaceae</taxon>
        <taxon>Caryophylleae</taxon>
        <taxon>Saponaria</taxon>
    </lineage>
</organism>
<dbReference type="EMBL" id="JBDFQZ010000010">
    <property type="protein sequence ID" value="KAK9683380.1"/>
    <property type="molecule type" value="Genomic_DNA"/>
</dbReference>
<comment type="similarity">
    <text evidence="1">Belongs to the UDP-glycosyltransferase family.</text>
</comment>
<dbReference type="EC" id="2.4.1.360" evidence="4"/>
<dbReference type="SUPFAM" id="SSF53756">
    <property type="entry name" value="UDP-Glycosyltransferase/glycogen phosphorylase"/>
    <property type="match status" value="1"/>
</dbReference>
<dbReference type="CDD" id="cd03784">
    <property type="entry name" value="GT1_Gtf-like"/>
    <property type="match status" value="1"/>
</dbReference>
<dbReference type="PANTHER" id="PTHR11926">
    <property type="entry name" value="GLUCOSYL/GLUCURONOSYL TRANSFERASES"/>
    <property type="match status" value="1"/>
</dbReference>
<evidence type="ECO:0000256" key="1">
    <source>
        <dbReference type="ARBA" id="ARBA00009995"/>
    </source>
</evidence>
<accession>A0AAW1I472</accession>
<name>A0AAW1I472_SAPOF</name>
<dbReference type="PANTHER" id="PTHR11926:SF1374">
    <property type="entry name" value="UDP-GLYCOSYLTRANSFERASE 76F1-RELATED"/>
    <property type="match status" value="1"/>
</dbReference>
<evidence type="ECO:0000256" key="3">
    <source>
        <dbReference type="ARBA" id="ARBA00051296"/>
    </source>
</evidence>
<dbReference type="GO" id="GO:0120514">
    <property type="term" value="F:2-hydroxyflavanone C-glucosyltransferase activity"/>
    <property type="evidence" value="ECO:0007669"/>
    <property type="project" value="UniProtKB-EC"/>
</dbReference>
<evidence type="ECO:0000256" key="4">
    <source>
        <dbReference type="ARBA" id="ARBA00066896"/>
    </source>
</evidence>
<sequence>MGGSKWVKLSKMRLRVKMSRDSINLIFGWGWSKGISITIILTKYNSPNPSHFPLDYTFLFIHDGLVASEIHSDPVSRLLALTTKAERPFRDCLASVFKREKRRKSVACLITDPLWRFTRVVTEEFGVPRIMLHTSTVTDLVILSSPDVLQHEDYSKLPVAIAMVDEMKASSGLICNSFEELEGSSLEALKQNIDIPVFPIGPLHKYSTTSATSFLIQDKAPVISWLDNQAPKSVLYVSFGSIATISRAEFQEIAAGLADSNQSFMWVIRPDFVQGSENAQLILEDFDEKMGERGHIIAWAPQQEVLAHPAVGGAFMHGGWNSALESISEGVPVICMPCLFPDQKTISGLVSEVWKVGLRVKRGDTRGQIKEAVIRLMSDQQIREKMEAFKETVDKCLVNGGSSYKSLNELCALISAL</sequence>
<dbReference type="AlphaFoldDB" id="A0AAW1I472"/>
<reference evidence="6" key="1">
    <citation type="submission" date="2024-03" db="EMBL/GenBank/DDBJ databases">
        <title>WGS assembly of Saponaria officinalis var. Norfolk2.</title>
        <authorList>
            <person name="Jenkins J."/>
            <person name="Shu S."/>
            <person name="Grimwood J."/>
            <person name="Barry K."/>
            <person name="Goodstein D."/>
            <person name="Schmutz J."/>
            <person name="Leebens-Mack J."/>
            <person name="Osbourn A."/>
        </authorList>
    </citation>
    <scope>NUCLEOTIDE SEQUENCE [LARGE SCALE GENOMIC DNA]</scope>
    <source>
        <strain evidence="6">JIC</strain>
    </source>
</reference>
<gene>
    <name evidence="6" type="ORF">RND81_10G136200</name>
</gene>
<dbReference type="GO" id="GO:0080044">
    <property type="term" value="F:quercetin 7-O-glucosyltransferase activity"/>
    <property type="evidence" value="ECO:0007669"/>
    <property type="project" value="TreeGrafter"/>
</dbReference>
<protein>
    <recommendedName>
        <fullName evidence="4">2-hydroxyflavanone C-glucosyltransferase</fullName>
        <ecNumber evidence="4">2.4.1.360</ecNumber>
    </recommendedName>
    <alternativeName>
        <fullName evidence="5">UDP-glucose:2-hydroxyflavanone C-glucosyltransferase</fullName>
    </alternativeName>
</protein>
<dbReference type="GO" id="GO:0016104">
    <property type="term" value="P:triterpenoid biosynthetic process"/>
    <property type="evidence" value="ECO:0007669"/>
    <property type="project" value="UniProtKB-ARBA"/>
</dbReference>
<dbReference type="GO" id="GO:0016135">
    <property type="term" value="P:saponin biosynthetic process"/>
    <property type="evidence" value="ECO:0007669"/>
    <property type="project" value="UniProtKB-ARBA"/>
</dbReference>
<dbReference type="Gene3D" id="3.40.50.2000">
    <property type="entry name" value="Glycogen Phosphorylase B"/>
    <property type="match status" value="2"/>
</dbReference>
<evidence type="ECO:0000313" key="6">
    <source>
        <dbReference type="EMBL" id="KAK9683380.1"/>
    </source>
</evidence>
<dbReference type="FunFam" id="3.40.50.2000:FF:000060">
    <property type="entry name" value="Glycosyltransferase"/>
    <property type="match status" value="1"/>
</dbReference>
<evidence type="ECO:0000256" key="2">
    <source>
        <dbReference type="ARBA" id="ARBA00022679"/>
    </source>
</evidence>
<evidence type="ECO:0000313" key="7">
    <source>
        <dbReference type="Proteomes" id="UP001443914"/>
    </source>
</evidence>
<dbReference type="GO" id="GO:0080043">
    <property type="term" value="F:quercetin 3-O-glucosyltransferase activity"/>
    <property type="evidence" value="ECO:0007669"/>
    <property type="project" value="TreeGrafter"/>
</dbReference>
<dbReference type="Pfam" id="PF00201">
    <property type="entry name" value="UDPGT"/>
    <property type="match status" value="1"/>
</dbReference>
<keyword evidence="7" id="KW-1185">Reference proteome</keyword>
<comment type="catalytic activity">
    <reaction evidence="3">
        <text>a 3'-hydro-2'-hydroxy-beta-oxodihydrochalcone + UDP-alpha-D-glucose = a 3'-(beta-D-glucopyranosyl)-2'-hydroxy-beta-oxodihydrochalcone + UDP + H(+)</text>
        <dbReference type="Rhea" id="RHEA:51504"/>
        <dbReference type="ChEBI" id="CHEBI:15378"/>
        <dbReference type="ChEBI" id="CHEBI:58223"/>
        <dbReference type="ChEBI" id="CHEBI:58885"/>
        <dbReference type="ChEBI" id="CHEBI:142482"/>
        <dbReference type="ChEBI" id="CHEBI:142483"/>
        <dbReference type="EC" id="2.4.1.360"/>
    </reaction>
    <physiologicalReaction direction="left-to-right" evidence="3">
        <dbReference type="Rhea" id="RHEA:51505"/>
    </physiologicalReaction>
</comment>
<proteinExistence type="inferred from homology"/>
<dbReference type="InterPro" id="IPR002213">
    <property type="entry name" value="UDP_glucos_trans"/>
</dbReference>